<dbReference type="PROSITE" id="PS00061">
    <property type="entry name" value="ADH_SHORT"/>
    <property type="match status" value="1"/>
</dbReference>
<proteinExistence type="inferred from homology"/>
<dbReference type="Pfam" id="PF13561">
    <property type="entry name" value="adh_short_C2"/>
    <property type="match status" value="1"/>
</dbReference>
<dbReference type="FunFam" id="3.40.50.720:FF:000084">
    <property type="entry name" value="Short-chain dehydrogenase reductase"/>
    <property type="match status" value="1"/>
</dbReference>
<protein>
    <submittedName>
        <fullName evidence="4">Short-chain alcohol-related dehydrogenase</fullName>
    </submittedName>
</protein>
<sequence>MSGRELAGQVAIVTGAARAIGRTTAETLAARGATVVSIDLLPADDTVAAIEAGGGTALALAADVTDEAAVEDAVARVTGTYGRVDVLVNNAGLFAGIERRPFWEIPLDEWEHVLTVNVRSVFLCSRAVAAPMREAGVGRIVNIASNVITFGMANLMHYVASKSAVVGITRSMARELGPSGIAVNAVAPGLVTTEITAQTVPEEYRRLVAEGQCLQQAILPSDIAEAVAYLAGPAARMITGQTVLVNGGATMGPA</sequence>
<dbReference type="PANTHER" id="PTHR42879">
    <property type="entry name" value="3-OXOACYL-(ACYL-CARRIER-PROTEIN) REDUCTASE"/>
    <property type="match status" value="1"/>
</dbReference>
<keyword evidence="5" id="KW-1185">Reference proteome</keyword>
<keyword evidence="2" id="KW-0560">Oxidoreductase</keyword>
<dbReference type="InterPro" id="IPR002347">
    <property type="entry name" value="SDR_fam"/>
</dbReference>
<dbReference type="InterPro" id="IPR050259">
    <property type="entry name" value="SDR"/>
</dbReference>
<dbReference type="RefSeq" id="WP_181813433.1">
    <property type="nucleotide sequence ID" value="NZ_QQZY01000002.1"/>
</dbReference>
<dbReference type="EMBL" id="QQZY01000002">
    <property type="protein sequence ID" value="RDI75541.1"/>
    <property type="molecule type" value="Genomic_DNA"/>
</dbReference>
<organism evidence="4 5">
    <name type="scientific">Gaiella occulta</name>
    <dbReference type="NCBI Taxonomy" id="1002870"/>
    <lineage>
        <taxon>Bacteria</taxon>
        <taxon>Bacillati</taxon>
        <taxon>Actinomycetota</taxon>
        <taxon>Thermoleophilia</taxon>
        <taxon>Gaiellales</taxon>
        <taxon>Gaiellaceae</taxon>
        <taxon>Gaiella</taxon>
    </lineage>
</organism>
<dbReference type="AlphaFoldDB" id="A0A7M2Z165"/>
<comment type="caution">
    <text evidence="4">The sequence shown here is derived from an EMBL/GenBank/DDBJ whole genome shotgun (WGS) entry which is preliminary data.</text>
</comment>
<dbReference type="CDD" id="cd05233">
    <property type="entry name" value="SDR_c"/>
    <property type="match status" value="1"/>
</dbReference>
<evidence type="ECO:0000313" key="5">
    <source>
        <dbReference type="Proteomes" id="UP000254134"/>
    </source>
</evidence>
<evidence type="ECO:0000259" key="3">
    <source>
        <dbReference type="SMART" id="SM00822"/>
    </source>
</evidence>
<evidence type="ECO:0000313" key="4">
    <source>
        <dbReference type="EMBL" id="RDI75541.1"/>
    </source>
</evidence>
<dbReference type="Proteomes" id="UP000254134">
    <property type="component" value="Unassembled WGS sequence"/>
</dbReference>
<dbReference type="PRINTS" id="PR00080">
    <property type="entry name" value="SDRFAMILY"/>
</dbReference>
<dbReference type="SUPFAM" id="SSF51735">
    <property type="entry name" value="NAD(P)-binding Rossmann-fold domains"/>
    <property type="match status" value="1"/>
</dbReference>
<dbReference type="InterPro" id="IPR036291">
    <property type="entry name" value="NAD(P)-bd_dom_sf"/>
</dbReference>
<dbReference type="PRINTS" id="PR00081">
    <property type="entry name" value="GDHRDH"/>
</dbReference>
<name>A0A7M2Z165_9ACTN</name>
<evidence type="ECO:0000256" key="2">
    <source>
        <dbReference type="ARBA" id="ARBA00023002"/>
    </source>
</evidence>
<accession>A0A7M2Z165</accession>
<comment type="similarity">
    <text evidence="1">Belongs to the short-chain dehydrogenases/reductases (SDR) family.</text>
</comment>
<dbReference type="GO" id="GO:0016491">
    <property type="term" value="F:oxidoreductase activity"/>
    <property type="evidence" value="ECO:0007669"/>
    <property type="project" value="UniProtKB-KW"/>
</dbReference>
<dbReference type="PANTHER" id="PTHR42879:SF2">
    <property type="entry name" value="3-OXOACYL-[ACYL-CARRIER-PROTEIN] REDUCTASE FABG"/>
    <property type="match status" value="1"/>
</dbReference>
<dbReference type="GO" id="GO:0032787">
    <property type="term" value="P:monocarboxylic acid metabolic process"/>
    <property type="evidence" value="ECO:0007669"/>
    <property type="project" value="UniProtKB-ARBA"/>
</dbReference>
<dbReference type="Gene3D" id="3.40.50.720">
    <property type="entry name" value="NAD(P)-binding Rossmann-like Domain"/>
    <property type="match status" value="1"/>
</dbReference>
<dbReference type="InterPro" id="IPR057326">
    <property type="entry name" value="KR_dom"/>
</dbReference>
<reference evidence="5" key="2">
    <citation type="journal article" date="2019" name="MicrobiologyOpen">
        <title>High-quality draft genome sequence of Gaiella occulta isolated from a 150 meter deep mineral water borehole and comparison with the genome sequences of other deep-branching lineages of the phylum Actinobacteria.</title>
        <authorList>
            <person name="Severino R."/>
            <person name="Froufe H.J.C."/>
            <person name="Barroso C."/>
            <person name="Albuquerque L."/>
            <person name="Lobo-da-Cunha A."/>
            <person name="da Costa M.S."/>
            <person name="Egas C."/>
        </authorList>
    </citation>
    <scope>NUCLEOTIDE SEQUENCE [LARGE SCALE GENOMIC DNA]</scope>
    <source>
        <strain evidence="5">F2-233</strain>
    </source>
</reference>
<reference evidence="4 5" key="1">
    <citation type="submission" date="2018-07" db="EMBL/GenBank/DDBJ databases">
        <title>High-quality-draft genome sequence of Gaiella occulta.</title>
        <authorList>
            <person name="Severino R."/>
            <person name="Froufe H.J.C."/>
            <person name="Rainey F.A."/>
            <person name="Barroso C."/>
            <person name="Albuquerque L."/>
            <person name="Lobo-Da-Cunha A."/>
            <person name="Da Costa M.S."/>
            <person name="Egas C."/>
        </authorList>
    </citation>
    <scope>NUCLEOTIDE SEQUENCE [LARGE SCALE GENOMIC DNA]</scope>
    <source>
        <strain evidence="4 5">F2-233</strain>
    </source>
</reference>
<dbReference type="SMART" id="SM00822">
    <property type="entry name" value="PKS_KR"/>
    <property type="match status" value="1"/>
</dbReference>
<dbReference type="InterPro" id="IPR020904">
    <property type="entry name" value="Sc_DH/Rdtase_CS"/>
</dbReference>
<feature type="domain" description="Ketoreductase" evidence="3">
    <location>
        <begin position="9"/>
        <end position="189"/>
    </location>
</feature>
<evidence type="ECO:0000256" key="1">
    <source>
        <dbReference type="ARBA" id="ARBA00006484"/>
    </source>
</evidence>
<gene>
    <name evidence="4" type="ORF">Gocc_1339</name>
</gene>